<proteinExistence type="predicted"/>
<accession>A0A3M7R6H0</accession>
<keyword evidence="3" id="KW-1185">Reference proteome</keyword>
<organism evidence="2 3">
    <name type="scientific">Brachionus plicatilis</name>
    <name type="common">Marine rotifer</name>
    <name type="synonym">Brachionus muelleri</name>
    <dbReference type="NCBI Taxonomy" id="10195"/>
    <lineage>
        <taxon>Eukaryota</taxon>
        <taxon>Metazoa</taxon>
        <taxon>Spiralia</taxon>
        <taxon>Gnathifera</taxon>
        <taxon>Rotifera</taxon>
        <taxon>Eurotatoria</taxon>
        <taxon>Monogononta</taxon>
        <taxon>Pseudotrocha</taxon>
        <taxon>Ploima</taxon>
        <taxon>Brachionidae</taxon>
        <taxon>Brachionus</taxon>
    </lineage>
</organism>
<keyword evidence="1" id="KW-1133">Transmembrane helix</keyword>
<comment type="caution">
    <text evidence="2">The sequence shown here is derived from an EMBL/GenBank/DDBJ whole genome shotgun (WGS) entry which is preliminary data.</text>
</comment>
<protein>
    <submittedName>
        <fullName evidence="2">Uncharacterized protein</fullName>
    </submittedName>
</protein>
<feature type="transmembrane region" description="Helical" evidence="1">
    <location>
        <begin position="61"/>
        <end position="83"/>
    </location>
</feature>
<dbReference type="AlphaFoldDB" id="A0A3M7R6H0"/>
<gene>
    <name evidence="2" type="ORF">BpHYR1_038872</name>
</gene>
<evidence type="ECO:0000313" key="3">
    <source>
        <dbReference type="Proteomes" id="UP000276133"/>
    </source>
</evidence>
<evidence type="ECO:0000256" key="1">
    <source>
        <dbReference type="SAM" id="Phobius"/>
    </source>
</evidence>
<keyword evidence="1" id="KW-0812">Transmembrane</keyword>
<keyword evidence="1" id="KW-0472">Membrane</keyword>
<reference evidence="2 3" key="1">
    <citation type="journal article" date="2018" name="Sci. Rep.">
        <title>Genomic signatures of local adaptation to the degree of environmental predictability in rotifers.</title>
        <authorList>
            <person name="Franch-Gras L."/>
            <person name="Hahn C."/>
            <person name="Garcia-Roger E.M."/>
            <person name="Carmona M.J."/>
            <person name="Serra M."/>
            <person name="Gomez A."/>
        </authorList>
    </citation>
    <scope>NUCLEOTIDE SEQUENCE [LARGE SCALE GENOMIC DNA]</scope>
    <source>
        <strain evidence="2">HYR1</strain>
    </source>
</reference>
<name>A0A3M7R6H0_BRAPC</name>
<evidence type="ECO:0000313" key="2">
    <source>
        <dbReference type="EMBL" id="RNA18991.1"/>
    </source>
</evidence>
<dbReference type="EMBL" id="REGN01004128">
    <property type="protein sequence ID" value="RNA18991.1"/>
    <property type="molecule type" value="Genomic_DNA"/>
</dbReference>
<sequence>MRFFDLVESFSNIKFNKIAKFYTCFFKIVKQIMGKFCLKDTDFYNKLTSKNNDLLEGDMEWIMLFLCRLAYQLGLVKVLVLFFRLNQILGQNK</sequence>
<dbReference type="Proteomes" id="UP000276133">
    <property type="component" value="Unassembled WGS sequence"/>
</dbReference>